<evidence type="ECO:0000313" key="3">
    <source>
        <dbReference type="Proteomes" id="UP001177670"/>
    </source>
</evidence>
<keyword evidence="3" id="KW-1185">Reference proteome</keyword>
<dbReference type="PANTHER" id="PTHR22963:SF39">
    <property type="entry name" value="DUMPY"/>
    <property type="match status" value="1"/>
</dbReference>
<dbReference type="EMBL" id="JAHYIQ010000057">
    <property type="protein sequence ID" value="KAK1117042.1"/>
    <property type="molecule type" value="Genomic_DNA"/>
</dbReference>
<protein>
    <submittedName>
        <fullName evidence="2">Uncharacterized protein</fullName>
    </submittedName>
</protein>
<organism evidence="2 3">
    <name type="scientific">Melipona bicolor</name>
    <dbReference type="NCBI Taxonomy" id="60889"/>
    <lineage>
        <taxon>Eukaryota</taxon>
        <taxon>Metazoa</taxon>
        <taxon>Ecdysozoa</taxon>
        <taxon>Arthropoda</taxon>
        <taxon>Hexapoda</taxon>
        <taxon>Insecta</taxon>
        <taxon>Pterygota</taxon>
        <taxon>Neoptera</taxon>
        <taxon>Endopterygota</taxon>
        <taxon>Hymenoptera</taxon>
        <taxon>Apocrita</taxon>
        <taxon>Aculeata</taxon>
        <taxon>Apoidea</taxon>
        <taxon>Anthophila</taxon>
        <taxon>Apidae</taxon>
        <taxon>Melipona</taxon>
    </lineage>
</organism>
<reference evidence="2" key="1">
    <citation type="submission" date="2021-10" db="EMBL/GenBank/DDBJ databases">
        <title>Melipona bicolor Genome sequencing and assembly.</title>
        <authorList>
            <person name="Araujo N.S."/>
            <person name="Arias M.C."/>
        </authorList>
    </citation>
    <scope>NUCLEOTIDE SEQUENCE</scope>
    <source>
        <strain evidence="2">USP_2M_L1-L4_2017</strain>
        <tissue evidence="2">Whole body</tissue>
    </source>
</reference>
<accession>A0AA40KE61</accession>
<feature type="region of interest" description="Disordered" evidence="1">
    <location>
        <begin position="1"/>
        <end position="49"/>
    </location>
</feature>
<name>A0AA40KE61_9HYME</name>
<dbReference type="Pfam" id="PF21164">
    <property type="entry name" value="Dumpy_DPY"/>
    <property type="match status" value="1"/>
</dbReference>
<dbReference type="PANTHER" id="PTHR22963">
    <property type="entry name" value="ENDOGLIN-RELATED"/>
    <property type="match status" value="1"/>
</dbReference>
<evidence type="ECO:0000256" key="1">
    <source>
        <dbReference type="SAM" id="MobiDB-lite"/>
    </source>
</evidence>
<gene>
    <name evidence="2" type="ORF">K0M31_017089</name>
</gene>
<evidence type="ECO:0000313" key="2">
    <source>
        <dbReference type="EMBL" id="KAK1117042.1"/>
    </source>
</evidence>
<dbReference type="SUPFAM" id="SSF90148">
    <property type="entry name" value="DPY module"/>
    <property type="match status" value="1"/>
</dbReference>
<sequence length="109" mass="12256">MAVLESDEGEEPQTFRAEILSNGRRNKTAQASQLHHQHPKTPATPHHADRTHSVAMVMCTCLPEYRGDPYYGCRPECVQNPDCPLDRACNRNKCFDPCTGVCGRMPSVW</sequence>
<comment type="caution">
    <text evidence="2">The sequence shown here is derived from an EMBL/GenBank/DDBJ whole genome shotgun (WGS) entry which is preliminary data.</text>
</comment>
<dbReference type="Proteomes" id="UP001177670">
    <property type="component" value="Unassembled WGS sequence"/>
</dbReference>
<proteinExistence type="predicted"/>
<feature type="compositionally biased region" description="Acidic residues" evidence="1">
    <location>
        <begin position="1"/>
        <end position="11"/>
    </location>
</feature>
<dbReference type="InterPro" id="IPR048407">
    <property type="entry name" value="Dumpy_DPY"/>
</dbReference>
<dbReference type="AlphaFoldDB" id="A0AA40KE61"/>